<evidence type="ECO:0000313" key="1">
    <source>
        <dbReference type="EMBL" id="EJT72297.1"/>
    </source>
</evidence>
<organism evidence="1">
    <name type="scientific">Gaeumannomyces tritici (strain R3-111a-1)</name>
    <name type="common">Wheat and barley take-all root rot fungus</name>
    <name type="synonym">Gaeumannomyces graminis var. tritici</name>
    <dbReference type="NCBI Taxonomy" id="644352"/>
    <lineage>
        <taxon>Eukaryota</taxon>
        <taxon>Fungi</taxon>
        <taxon>Dikarya</taxon>
        <taxon>Ascomycota</taxon>
        <taxon>Pezizomycotina</taxon>
        <taxon>Sordariomycetes</taxon>
        <taxon>Sordariomycetidae</taxon>
        <taxon>Magnaporthales</taxon>
        <taxon>Magnaporthaceae</taxon>
        <taxon>Gaeumannomyces</taxon>
    </lineage>
</organism>
<keyword evidence="3" id="KW-1185">Reference proteome</keyword>
<accession>J3P6M1</accession>
<dbReference type="AlphaFoldDB" id="J3P6M1"/>
<reference evidence="2" key="4">
    <citation type="journal article" date="2015" name="G3 (Bethesda)">
        <title>Genome sequences of three phytopathogenic species of the Magnaporthaceae family of fungi.</title>
        <authorList>
            <person name="Okagaki L.H."/>
            <person name="Nunes C.C."/>
            <person name="Sailsbery J."/>
            <person name="Clay B."/>
            <person name="Brown D."/>
            <person name="John T."/>
            <person name="Oh Y."/>
            <person name="Young N."/>
            <person name="Fitzgerald M."/>
            <person name="Haas B.J."/>
            <person name="Zeng Q."/>
            <person name="Young S."/>
            <person name="Adiconis X."/>
            <person name="Fan L."/>
            <person name="Levin J.Z."/>
            <person name="Mitchell T.K."/>
            <person name="Okubara P.A."/>
            <person name="Farman M.L."/>
            <person name="Kohn L.M."/>
            <person name="Birren B."/>
            <person name="Ma L.-J."/>
            <person name="Dean R.A."/>
        </authorList>
    </citation>
    <scope>NUCLEOTIDE SEQUENCE</scope>
    <source>
        <strain evidence="2">R3-111a-1</strain>
    </source>
</reference>
<dbReference type="GO" id="GO:0016705">
    <property type="term" value="F:oxidoreductase activity, acting on paired donors, with incorporation or reduction of molecular oxygen"/>
    <property type="evidence" value="ECO:0007669"/>
    <property type="project" value="InterPro"/>
</dbReference>
<dbReference type="EMBL" id="GL385399">
    <property type="protein sequence ID" value="EJT72297.1"/>
    <property type="molecule type" value="Genomic_DNA"/>
</dbReference>
<reference evidence="3" key="1">
    <citation type="submission" date="2010-07" db="EMBL/GenBank/DDBJ databases">
        <title>The genome sequence of Gaeumannomyces graminis var. tritici strain R3-111a-1.</title>
        <authorList>
            <consortium name="The Broad Institute Genome Sequencing Platform"/>
            <person name="Ma L.-J."/>
            <person name="Dead R."/>
            <person name="Young S."/>
            <person name="Zeng Q."/>
            <person name="Koehrsen M."/>
            <person name="Alvarado L."/>
            <person name="Berlin A."/>
            <person name="Chapman S.B."/>
            <person name="Chen Z."/>
            <person name="Freedman E."/>
            <person name="Gellesch M."/>
            <person name="Goldberg J."/>
            <person name="Griggs A."/>
            <person name="Gujja S."/>
            <person name="Heilman E.R."/>
            <person name="Heiman D."/>
            <person name="Hepburn T."/>
            <person name="Howarth C."/>
            <person name="Jen D."/>
            <person name="Larson L."/>
            <person name="Mehta T."/>
            <person name="Neiman D."/>
            <person name="Pearson M."/>
            <person name="Roberts A."/>
            <person name="Saif S."/>
            <person name="Shea T."/>
            <person name="Shenoy N."/>
            <person name="Sisk P."/>
            <person name="Stolte C."/>
            <person name="Sykes S."/>
            <person name="Walk T."/>
            <person name="White J."/>
            <person name="Yandava C."/>
            <person name="Haas B."/>
            <person name="Nusbaum C."/>
            <person name="Birren B."/>
        </authorList>
    </citation>
    <scope>NUCLEOTIDE SEQUENCE [LARGE SCALE GENOMIC DNA]</scope>
    <source>
        <strain evidence="3">R3-111a-1</strain>
    </source>
</reference>
<dbReference type="EnsemblFungi" id="EJT72297">
    <property type="protein sequence ID" value="EJT72297"/>
    <property type="gene ID" value="GGTG_09163"/>
</dbReference>
<dbReference type="Gene3D" id="1.10.630.10">
    <property type="entry name" value="Cytochrome P450"/>
    <property type="match status" value="1"/>
</dbReference>
<reference evidence="1" key="3">
    <citation type="submission" date="2010-09" db="EMBL/GenBank/DDBJ databases">
        <title>Annotation of Gaeumannomyces graminis var. tritici R3-111a-1.</title>
        <authorList>
            <consortium name="The Broad Institute Genome Sequencing Platform"/>
            <person name="Ma L.-J."/>
            <person name="Dead R."/>
            <person name="Young S.K."/>
            <person name="Zeng Q."/>
            <person name="Gargeya S."/>
            <person name="Fitzgerald M."/>
            <person name="Haas B."/>
            <person name="Abouelleil A."/>
            <person name="Alvarado L."/>
            <person name="Arachchi H.M."/>
            <person name="Berlin A."/>
            <person name="Brown A."/>
            <person name="Chapman S.B."/>
            <person name="Chen Z."/>
            <person name="Dunbar C."/>
            <person name="Freedman E."/>
            <person name="Gearin G."/>
            <person name="Gellesch M."/>
            <person name="Goldberg J."/>
            <person name="Griggs A."/>
            <person name="Gujja S."/>
            <person name="Heiman D."/>
            <person name="Howarth C."/>
            <person name="Larson L."/>
            <person name="Lui A."/>
            <person name="MacDonald P.J.P."/>
            <person name="Mehta T."/>
            <person name="Montmayeur A."/>
            <person name="Murphy C."/>
            <person name="Neiman D."/>
            <person name="Pearson M."/>
            <person name="Priest M."/>
            <person name="Roberts A."/>
            <person name="Saif S."/>
            <person name="Shea T."/>
            <person name="Shenoy N."/>
            <person name="Sisk P."/>
            <person name="Stolte C."/>
            <person name="Sykes S."/>
            <person name="Yandava C."/>
            <person name="Wortman J."/>
            <person name="Nusbaum C."/>
            <person name="Birren B."/>
        </authorList>
    </citation>
    <scope>NUCLEOTIDE SEQUENCE</scope>
    <source>
        <strain evidence="1">R3-111a-1</strain>
    </source>
</reference>
<evidence type="ECO:0008006" key="4">
    <source>
        <dbReference type="Google" id="ProtNLM"/>
    </source>
</evidence>
<evidence type="ECO:0000313" key="2">
    <source>
        <dbReference type="EnsemblFungi" id="EJT72297"/>
    </source>
</evidence>
<name>J3P6M1_GAET3</name>
<dbReference type="GO" id="GO:0004497">
    <property type="term" value="F:monooxygenase activity"/>
    <property type="evidence" value="ECO:0007669"/>
    <property type="project" value="InterPro"/>
</dbReference>
<dbReference type="HOGENOM" id="CLU_018012_0_0_1"/>
<dbReference type="PANTHER" id="PTHR24306">
    <property type="match status" value="1"/>
</dbReference>
<dbReference type="GO" id="GO:0020037">
    <property type="term" value="F:heme binding"/>
    <property type="evidence" value="ECO:0007669"/>
    <property type="project" value="InterPro"/>
</dbReference>
<dbReference type="PANTHER" id="PTHR24306:SF7">
    <property type="entry name" value="AHBB"/>
    <property type="match status" value="1"/>
</dbReference>
<dbReference type="OrthoDB" id="3366823at2759"/>
<dbReference type="RefSeq" id="XP_009225271.1">
    <property type="nucleotide sequence ID" value="XM_009227007.1"/>
</dbReference>
<proteinExistence type="predicted"/>
<dbReference type="GeneID" id="20349621"/>
<dbReference type="eggNOG" id="KOG0684">
    <property type="taxonomic scope" value="Eukaryota"/>
</dbReference>
<protein>
    <recommendedName>
        <fullName evidence="4">Cytochrome P450</fullName>
    </recommendedName>
</protein>
<dbReference type="VEuPathDB" id="FungiDB:GGTG_09163"/>
<reference evidence="1" key="2">
    <citation type="submission" date="2010-07" db="EMBL/GenBank/DDBJ databases">
        <authorList>
            <consortium name="The Broad Institute Genome Sequencing Platform"/>
            <consortium name="Broad Institute Genome Sequencing Center for Infectious Disease"/>
            <person name="Ma L.-J."/>
            <person name="Dead R."/>
            <person name="Young S."/>
            <person name="Zeng Q."/>
            <person name="Koehrsen M."/>
            <person name="Alvarado L."/>
            <person name="Berlin A."/>
            <person name="Chapman S.B."/>
            <person name="Chen Z."/>
            <person name="Freedman E."/>
            <person name="Gellesch M."/>
            <person name="Goldberg J."/>
            <person name="Griggs A."/>
            <person name="Gujja S."/>
            <person name="Heilman E.R."/>
            <person name="Heiman D."/>
            <person name="Hepburn T."/>
            <person name="Howarth C."/>
            <person name="Jen D."/>
            <person name="Larson L."/>
            <person name="Mehta T."/>
            <person name="Neiman D."/>
            <person name="Pearson M."/>
            <person name="Roberts A."/>
            <person name="Saif S."/>
            <person name="Shea T."/>
            <person name="Shenoy N."/>
            <person name="Sisk P."/>
            <person name="Stolte C."/>
            <person name="Sykes S."/>
            <person name="Walk T."/>
            <person name="White J."/>
            <person name="Yandava C."/>
            <person name="Haas B."/>
            <person name="Nusbaum C."/>
            <person name="Birren B."/>
        </authorList>
    </citation>
    <scope>NUCLEOTIDE SEQUENCE</scope>
    <source>
        <strain evidence="1">R3-111a-1</strain>
    </source>
</reference>
<reference evidence="2" key="5">
    <citation type="submission" date="2018-04" db="UniProtKB">
        <authorList>
            <consortium name="EnsemblFungi"/>
        </authorList>
    </citation>
    <scope>IDENTIFICATION</scope>
    <source>
        <strain evidence="2">R3-111a-1</strain>
    </source>
</reference>
<dbReference type="STRING" id="644352.J3P6M1"/>
<sequence length="627" mass="67779">MGLDLQFLPLQGGGPSTTAAGFCILLLFVAGVTRLRTDWAARSQARHKTHGASKATTPTTEPVPLIPYWFPILGHIPNLAFGHCSFLTGLRDSLPDGVASLNLFGTTHVFIFRHRVGTSLLGKPSSAADTGWIRARLLDKAFGYPPEELGAYAELSPRLSDVFTRTLLSGPGLTRMVEATAGRLARNIDRFVTLGATQQAMLMPWERVAGLEHVSSPGAATYKAAANQPYRSCTDQDGQTGQSVEASLDELVRAFVGYTANPSLLGDDFMENFPHFWDLLQEFDRSWVLLGLGIPRWVPSFLAPAVARAAAAQAELLRCMREFEAALDRRAAGQDAGPRWRRLDTVSDLVQARVELYRDMGVSIEARAANELALAWAMNTNSNMLVFWVVARVAADPALLAGVRAEVAPHLKFGGGGGDAPPSSSSNGGPGAALAVGGGRIDVEGLCSRCPLLKAAYVESLRIDGSAWGFRQAREDLVLTDQRREGRPAAQWRVPKGAYAHVVEEMHNTDPRIFPNPFAWDHRRHITVQEAVGSMSAGADAHAGKEKVAVAKLGLVRPYGGGSSACPGRVFALRETMAFAAAVLHQYDIQPVNTDSDGSWVMPVTEASTVGMKRLKEPFKVVIRRRI</sequence>
<dbReference type="InterPro" id="IPR036396">
    <property type="entry name" value="Cyt_P450_sf"/>
</dbReference>
<dbReference type="GO" id="GO:0005506">
    <property type="term" value="F:iron ion binding"/>
    <property type="evidence" value="ECO:0007669"/>
    <property type="project" value="InterPro"/>
</dbReference>
<dbReference type="Proteomes" id="UP000006039">
    <property type="component" value="Unassembled WGS sequence"/>
</dbReference>
<gene>
    <name evidence="2" type="primary">20349621</name>
    <name evidence="1" type="ORF">GGTG_09163</name>
</gene>
<dbReference type="SUPFAM" id="SSF48264">
    <property type="entry name" value="Cytochrome P450"/>
    <property type="match status" value="1"/>
</dbReference>
<evidence type="ECO:0000313" key="3">
    <source>
        <dbReference type="Proteomes" id="UP000006039"/>
    </source>
</evidence>